<dbReference type="EMBL" id="MU277303">
    <property type="protein sequence ID" value="KAI0055224.1"/>
    <property type="molecule type" value="Genomic_DNA"/>
</dbReference>
<reference evidence="1" key="2">
    <citation type="journal article" date="2022" name="New Phytol.">
        <title>Evolutionary transition to the ectomycorrhizal habit in the genomes of a hyperdiverse lineage of mushroom-forming fungi.</title>
        <authorList>
            <person name="Looney B."/>
            <person name="Miyauchi S."/>
            <person name="Morin E."/>
            <person name="Drula E."/>
            <person name="Courty P.E."/>
            <person name="Kohler A."/>
            <person name="Kuo A."/>
            <person name="LaButti K."/>
            <person name="Pangilinan J."/>
            <person name="Lipzen A."/>
            <person name="Riley R."/>
            <person name="Andreopoulos W."/>
            <person name="He G."/>
            <person name="Johnson J."/>
            <person name="Nolan M."/>
            <person name="Tritt A."/>
            <person name="Barry K.W."/>
            <person name="Grigoriev I.V."/>
            <person name="Nagy L.G."/>
            <person name="Hibbett D."/>
            <person name="Henrissat B."/>
            <person name="Matheny P.B."/>
            <person name="Labbe J."/>
            <person name="Martin F.M."/>
        </authorList>
    </citation>
    <scope>NUCLEOTIDE SEQUENCE</scope>
    <source>
        <strain evidence="1">HHB10654</strain>
    </source>
</reference>
<name>A0ACB8SF81_9AGAM</name>
<reference evidence="1" key="1">
    <citation type="submission" date="2021-03" db="EMBL/GenBank/DDBJ databases">
        <authorList>
            <consortium name="DOE Joint Genome Institute"/>
            <person name="Ahrendt S."/>
            <person name="Looney B.P."/>
            <person name="Miyauchi S."/>
            <person name="Morin E."/>
            <person name="Drula E."/>
            <person name="Courty P.E."/>
            <person name="Chicoki N."/>
            <person name="Fauchery L."/>
            <person name="Kohler A."/>
            <person name="Kuo A."/>
            <person name="Labutti K."/>
            <person name="Pangilinan J."/>
            <person name="Lipzen A."/>
            <person name="Riley R."/>
            <person name="Andreopoulos W."/>
            <person name="He G."/>
            <person name="Johnson J."/>
            <person name="Barry K.W."/>
            <person name="Grigoriev I.V."/>
            <person name="Nagy L."/>
            <person name="Hibbett D."/>
            <person name="Henrissat B."/>
            <person name="Matheny P.B."/>
            <person name="Labbe J."/>
            <person name="Martin F."/>
        </authorList>
    </citation>
    <scope>NUCLEOTIDE SEQUENCE</scope>
    <source>
        <strain evidence="1">HHB10654</strain>
    </source>
</reference>
<protein>
    <submittedName>
        <fullName evidence="1">Uncharacterized protein</fullName>
    </submittedName>
</protein>
<accession>A0ACB8SF81</accession>
<keyword evidence="2" id="KW-1185">Reference proteome</keyword>
<dbReference type="Proteomes" id="UP000814140">
    <property type="component" value="Unassembled WGS sequence"/>
</dbReference>
<organism evidence="1 2">
    <name type="scientific">Artomyces pyxidatus</name>
    <dbReference type="NCBI Taxonomy" id="48021"/>
    <lineage>
        <taxon>Eukaryota</taxon>
        <taxon>Fungi</taxon>
        <taxon>Dikarya</taxon>
        <taxon>Basidiomycota</taxon>
        <taxon>Agaricomycotina</taxon>
        <taxon>Agaricomycetes</taxon>
        <taxon>Russulales</taxon>
        <taxon>Auriscalpiaceae</taxon>
        <taxon>Artomyces</taxon>
    </lineage>
</organism>
<evidence type="ECO:0000313" key="1">
    <source>
        <dbReference type="EMBL" id="KAI0055224.1"/>
    </source>
</evidence>
<evidence type="ECO:0000313" key="2">
    <source>
        <dbReference type="Proteomes" id="UP000814140"/>
    </source>
</evidence>
<proteinExistence type="predicted"/>
<comment type="caution">
    <text evidence="1">The sequence shown here is derived from an EMBL/GenBank/DDBJ whole genome shotgun (WGS) entry which is preliminary data.</text>
</comment>
<gene>
    <name evidence="1" type="ORF">BV25DRAFT_1833333</name>
</gene>
<sequence>MVHPHLAQQQGDDMPARSYHLSPRDLKYLLDKLSDDPQVAPLYSYLQRIGNSLTAFGDDSTPGSIPYSQGPAHHTARQQPLATLYMNSLAPPSLPQRLLSDAGSQTEFVEEGDSTQLAPQAGPDSTQLASQTGPARSSRISTDARYRPYQQNTECIRGGVKYRSTTGTRQKKAWARSSEPARITNSQVFSMLAALASPSLDSALRWANDVGGRVGSLSKATETGSMEAAVSRCIGATGRSIASEFMLMIAYIELVLNCHKIFLQDKSATLTSLHEGLDMVDKPSKRTFMDWHARGSKYAAVAAGGTLYALVLVAGTGLRVRLGEIDGNAAWVLGNALRAPPQESELEGRLVSRHVVPLIACMRARLPLKLANLFPEVLLEEHGLVEADGANLEESDCLLSGIQFNTFALLERSEVVWASCCTASRQESQTPQLSALPPSMFRSPDGMTADLETIRTAYQPNAAGNLKERIPEDRSATFAWTERERKRTDNSLEAANIGDLREKLSGYYKEGIRADFEQYLRIPPSVIDSATGKALRIEGSDGSLMAFLSTAMPAALRERLTDCLLASFGGRQSLIPTDSAQAGEDYQFQVLYFSWYNRHCTRGDDAPTDVSPLELVNSAASRTNHTQFTPYTSREMREQEELYTTTKLVFNDVFEWVASTLEACLPDEFEILKIEADALPGNNQSTVYPFTGFVINLNVTTKAHRDARDKLLCLLFPLGEFEDGALVLLEPGLVLPLRSGDLVAFPSCDITHFNRHFKGLRASMVLQTDIAMESWTKDGYRNGWKDNSSLR</sequence>